<evidence type="ECO:0000259" key="1">
    <source>
        <dbReference type="Pfam" id="PF13460"/>
    </source>
</evidence>
<protein>
    <recommendedName>
        <fullName evidence="1">NAD(P)-binding domain-containing protein</fullName>
    </recommendedName>
</protein>
<dbReference type="InterPro" id="IPR051604">
    <property type="entry name" value="Ergot_Alk_Oxidoreductase"/>
</dbReference>
<dbReference type="SUPFAM" id="SSF51735">
    <property type="entry name" value="NAD(P)-binding Rossmann-fold domains"/>
    <property type="match status" value="1"/>
</dbReference>
<comment type="caution">
    <text evidence="2">The sequence shown here is derived from an EMBL/GenBank/DDBJ whole genome shotgun (WGS) entry which is preliminary data.</text>
</comment>
<gene>
    <name evidence="2" type="ORF">BG011_005814</name>
</gene>
<feature type="domain" description="NAD(P)-binding" evidence="1">
    <location>
        <begin position="4"/>
        <end position="85"/>
    </location>
</feature>
<dbReference type="InterPro" id="IPR036291">
    <property type="entry name" value="NAD(P)-bd_dom_sf"/>
</dbReference>
<organism evidence="2 3">
    <name type="scientific">Mortierella polycephala</name>
    <dbReference type="NCBI Taxonomy" id="41804"/>
    <lineage>
        <taxon>Eukaryota</taxon>
        <taxon>Fungi</taxon>
        <taxon>Fungi incertae sedis</taxon>
        <taxon>Mucoromycota</taxon>
        <taxon>Mortierellomycotina</taxon>
        <taxon>Mortierellomycetes</taxon>
        <taxon>Mortierellales</taxon>
        <taxon>Mortierellaceae</taxon>
        <taxon>Mortierella</taxon>
    </lineage>
</organism>
<dbReference type="PANTHER" id="PTHR43162:SF1">
    <property type="entry name" value="PRESTALK A DIFFERENTIATION PROTEIN A"/>
    <property type="match status" value="1"/>
</dbReference>
<dbReference type="PANTHER" id="PTHR43162">
    <property type="match status" value="1"/>
</dbReference>
<dbReference type="Gene3D" id="3.40.50.720">
    <property type="entry name" value="NAD(P)-binding Rossmann-like Domain"/>
    <property type="match status" value="1"/>
</dbReference>
<accession>A0A9P6PWU0</accession>
<dbReference type="OrthoDB" id="10254221at2759"/>
<dbReference type="InterPro" id="IPR016040">
    <property type="entry name" value="NAD(P)-bd_dom"/>
</dbReference>
<dbReference type="AlphaFoldDB" id="A0A9P6PWU0"/>
<evidence type="ECO:0000313" key="3">
    <source>
        <dbReference type="Proteomes" id="UP000726737"/>
    </source>
</evidence>
<reference evidence="2" key="1">
    <citation type="journal article" date="2020" name="Fungal Divers.">
        <title>Resolving the Mortierellaceae phylogeny through synthesis of multi-gene phylogenetics and phylogenomics.</title>
        <authorList>
            <person name="Vandepol N."/>
            <person name="Liber J."/>
            <person name="Desiro A."/>
            <person name="Na H."/>
            <person name="Kennedy M."/>
            <person name="Barry K."/>
            <person name="Grigoriev I.V."/>
            <person name="Miller A.N."/>
            <person name="O'Donnell K."/>
            <person name="Stajich J.E."/>
            <person name="Bonito G."/>
        </authorList>
    </citation>
    <scope>NUCLEOTIDE SEQUENCE</scope>
    <source>
        <strain evidence="2">KOD948</strain>
    </source>
</reference>
<dbReference type="Proteomes" id="UP000726737">
    <property type="component" value="Unassembled WGS sequence"/>
</dbReference>
<keyword evidence="3" id="KW-1185">Reference proteome</keyword>
<evidence type="ECO:0000313" key="2">
    <source>
        <dbReference type="EMBL" id="KAG0254352.1"/>
    </source>
</evidence>
<sequence>MASKTNHLEKLKQFKNVDLVQINYEDESSLEAAFQDVRCTILITENNKHRVEYSKKVLCAMKKMNVKTCMMISVEGAEKSNSEALRCFHEIEKEVQNACSECYLILRKSLLSQSLLLLSSWVREHSELILSCAADCKMTTLDLCDLDCAIDTIVIESCCEGESGDSKNFIMGFGRHQNKTYTLTGPQIITPKYITEEISKVTDSEIKFKEVSREKLRECLESILNHDLAVSASHVATAGDHHEGDHEHPHFELNDTIIELLLDELDLVKHGRTGFVSDDFEKVTGRQGKPVSEFLRKEKDAFKPDRV</sequence>
<proteinExistence type="predicted"/>
<name>A0A9P6PWU0_9FUNG</name>
<dbReference type="Pfam" id="PF13460">
    <property type="entry name" value="NAD_binding_10"/>
    <property type="match status" value="1"/>
</dbReference>
<dbReference type="EMBL" id="JAAAJA010000407">
    <property type="protein sequence ID" value="KAG0254352.1"/>
    <property type="molecule type" value="Genomic_DNA"/>
</dbReference>